<gene>
    <name evidence="1" type="ORF">ENP47_12460</name>
</gene>
<sequence>MERTWLTEERVSVLPERMVTGPLFTVGLQFQQGNWANAGGNTCFAGCPTIIIQLNIANVIQIAMARSGRGR</sequence>
<reference evidence="1" key="1">
    <citation type="journal article" date="2020" name="mSystems">
        <title>Genome- and Community-Level Interaction Insights into Carbon Utilization and Element Cycling Functions of Hydrothermarchaeota in Hydrothermal Sediment.</title>
        <authorList>
            <person name="Zhou Z."/>
            <person name="Liu Y."/>
            <person name="Xu W."/>
            <person name="Pan J."/>
            <person name="Luo Z.H."/>
            <person name="Li M."/>
        </authorList>
    </citation>
    <scope>NUCLEOTIDE SEQUENCE [LARGE SCALE GENOMIC DNA]</scope>
    <source>
        <strain evidence="1">SpSt-222</strain>
    </source>
</reference>
<comment type="caution">
    <text evidence="1">The sequence shown here is derived from an EMBL/GenBank/DDBJ whole genome shotgun (WGS) entry which is preliminary data.</text>
</comment>
<organism evidence="1">
    <name type="scientific">Thermomicrobium roseum</name>
    <dbReference type="NCBI Taxonomy" id="500"/>
    <lineage>
        <taxon>Bacteria</taxon>
        <taxon>Pseudomonadati</taxon>
        <taxon>Thermomicrobiota</taxon>
        <taxon>Thermomicrobia</taxon>
        <taxon>Thermomicrobiales</taxon>
        <taxon>Thermomicrobiaceae</taxon>
        <taxon>Thermomicrobium</taxon>
    </lineage>
</organism>
<dbReference type="AlphaFoldDB" id="A0A7C1XI77"/>
<evidence type="ECO:0000313" key="1">
    <source>
        <dbReference type="EMBL" id="HEF66391.1"/>
    </source>
</evidence>
<protein>
    <submittedName>
        <fullName evidence="1">Uncharacterized protein</fullName>
    </submittedName>
</protein>
<proteinExistence type="predicted"/>
<dbReference type="EMBL" id="DSJL01000011">
    <property type="protein sequence ID" value="HEF66391.1"/>
    <property type="molecule type" value="Genomic_DNA"/>
</dbReference>
<name>A0A7C1XI77_THERO</name>
<accession>A0A7C1XI77</accession>